<protein>
    <recommendedName>
        <fullName evidence="4">Putative hemin transport system permease protein HrtB</fullName>
    </recommendedName>
</protein>
<dbReference type="PANTHER" id="PTHR43738">
    <property type="entry name" value="ABC TRANSPORTER, MEMBRANE PROTEIN"/>
    <property type="match status" value="1"/>
</dbReference>
<comment type="subcellular location">
    <subcellularLocation>
        <location evidence="1">Cell membrane</location>
        <topology evidence="1">Multi-pass membrane protein</topology>
    </subcellularLocation>
</comment>
<dbReference type="AlphaFoldDB" id="A0A7X2NEL3"/>
<name>A0A7X2NEL3_9FIRM</name>
<feature type="transmembrane region" description="Helical" evidence="11">
    <location>
        <begin position="15"/>
        <end position="36"/>
    </location>
</feature>
<dbReference type="RefSeq" id="WP_154575548.1">
    <property type="nucleotide sequence ID" value="NZ_VUMO01000002.1"/>
</dbReference>
<evidence type="ECO:0000256" key="4">
    <source>
        <dbReference type="ARBA" id="ARBA00016962"/>
    </source>
</evidence>
<keyword evidence="5" id="KW-0813">Transport</keyword>
<dbReference type="EMBL" id="VUMO01000002">
    <property type="protein sequence ID" value="MSS19137.1"/>
    <property type="molecule type" value="Genomic_DNA"/>
</dbReference>
<evidence type="ECO:0000256" key="6">
    <source>
        <dbReference type="ARBA" id="ARBA00022475"/>
    </source>
</evidence>
<keyword evidence="14" id="KW-1185">Reference proteome</keyword>
<comment type="similarity">
    <text evidence="2">Belongs to the ABC-4 integral membrane protein family. HrtB subfamily.</text>
</comment>
<comment type="function">
    <text evidence="10">Part of the ABC transporter complex hrt involved in hemin import. Responsible for the translocation of the substrate across the membrane.</text>
</comment>
<feature type="transmembrane region" description="Helical" evidence="11">
    <location>
        <begin position="240"/>
        <end position="260"/>
    </location>
</feature>
<evidence type="ECO:0000256" key="3">
    <source>
        <dbReference type="ARBA" id="ARBA00011131"/>
    </source>
</evidence>
<evidence type="ECO:0000256" key="1">
    <source>
        <dbReference type="ARBA" id="ARBA00004651"/>
    </source>
</evidence>
<evidence type="ECO:0000256" key="5">
    <source>
        <dbReference type="ARBA" id="ARBA00022448"/>
    </source>
</evidence>
<evidence type="ECO:0000256" key="10">
    <source>
        <dbReference type="ARBA" id="ARBA00024973"/>
    </source>
</evidence>
<keyword evidence="7 11" id="KW-0812">Transmembrane</keyword>
<evidence type="ECO:0000256" key="8">
    <source>
        <dbReference type="ARBA" id="ARBA00022989"/>
    </source>
</evidence>
<organism evidence="13 14">
    <name type="scientific">Pseudoramibacter porci</name>
    <dbReference type="NCBI Taxonomy" id="2606631"/>
    <lineage>
        <taxon>Bacteria</taxon>
        <taxon>Bacillati</taxon>
        <taxon>Bacillota</taxon>
        <taxon>Clostridia</taxon>
        <taxon>Eubacteriales</taxon>
        <taxon>Eubacteriaceae</taxon>
        <taxon>Pseudoramibacter</taxon>
    </lineage>
</organism>
<evidence type="ECO:0000256" key="9">
    <source>
        <dbReference type="ARBA" id="ARBA00023136"/>
    </source>
</evidence>
<gene>
    <name evidence="13" type="ORF">FYJ52_01750</name>
</gene>
<feature type="transmembrane region" description="Helical" evidence="11">
    <location>
        <begin position="324"/>
        <end position="344"/>
    </location>
</feature>
<dbReference type="PANTHER" id="PTHR43738:SF1">
    <property type="entry name" value="HEMIN TRANSPORT SYSTEM PERMEASE PROTEIN HRTB-RELATED"/>
    <property type="match status" value="1"/>
</dbReference>
<keyword evidence="9 11" id="KW-0472">Membrane</keyword>
<evidence type="ECO:0000259" key="12">
    <source>
        <dbReference type="Pfam" id="PF02687"/>
    </source>
</evidence>
<dbReference type="GO" id="GO:0005886">
    <property type="term" value="C:plasma membrane"/>
    <property type="evidence" value="ECO:0007669"/>
    <property type="project" value="UniProtKB-SubCell"/>
</dbReference>
<evidence type="ECO:0000313" key="13">
    <source>
        <dbReference type="EMBL" id="MSS19137.1"/>
    </source>
</evidence>
<feature type="domain" description="ABC3 transporter permease C-terminal" evidence="12">
    <location>
        <begin position="244"/>
        <end position="351"/>
    </location>
</feature>
<keyword evidence="6" id="KW-1003">Cell membrane</keyword>
<dbReference type="Pfam" id="PF02687">
    <property type="entry name" value="FtsX"/>
    <property type="match status" value="1"/>
</dbReference>
<sequence>MQLAWKEMRHNWKKYLLVEVIVILMMFMVIFLSGLVKGLGRAVSSSVDNMPADRFILSDDSEKILTVSNLTPDEYTAVQNKYKDKATPIDVQRTYLQKGNKGDKQDVTYFAIDPDGFLSPKVTQGKKLTTEKNTIVLDDDFESTGIEVGDTIEDSASKIKLKVVGFTQDAMYGHIAAAYMSTDTYRAIMKAANPAFQNTVHGAALKGKARGAIAGTKVYTKAAVIKAIPGYQAEQMTITMVEWLLVAITAMIIGIFFFVINLQKEKEYGVLKAIGVPMRRLVGMILCQVITIAASGALIAAALTAGMSAALPATMPFFLEAQQVALVLCAFVAISVLGSLATVARVGKIDPASIIGGDFQ</sequence>
<dbReference type="InterPro" id="IPR051125">
    <property type="entry name" value="ABC-4/HrtB_transporter"/>
</dbReference>
<evidence type="ECO:0000256" key="7">
    <source>
        <dbReference type="ARBA" id="ARBA00022692"/>
    </source>
</evidence>
<comment type="subunit">
    <text evidence="3">The complex is composed of two ATP-binding proteins (HrtA), two transmembrane proteins (HrtB) and a solute-binding protein.</text>
</comment>
<dbReference type="Proteomes" id="UP000461754">
    <property type="component" value="Unassembled WGS sequence"/>
</dbReference>
<feature type="transmembrane region" description="Helical" evidence="11">
    <location>
        <begin position="281"/>
        <end position="304"/>
    </location>
</feature>
<dbReference type="InterPro" id="IPR003838">
    <property type="entry name" value="ABC3_permease_C"/>
</dbReference>
<keyword evidence="8 11" id="KW-1133">Transmembrane helix</keyword>
<evidence type="ECO:0000256" key="2">
    <source>
        <dbReference type="ARBA" id="ARBA00008697"/>
    </source>
</evidence>
<reference evidence="13 14" key="1">
    <citation type="submission" date="2019-08" db="EMBL/GenBank/DDBJ databases">
        <title>In-depth cultivation of the pig gut microbiome towards novel bacterial diversity and tailored functional studies.</title>
        <authorList>
            <person name="Wylensek D."/>
            <person name="Hitch T.C.A."/>
            <person name="Clavel T."/>
        </authorList>
    </citation>
    <scope>NUCLEOTIDE SEQUENCE [LARGE SCALE GENOMIC DNA]</scope>
    <source>
        <strain evidence="13 14">RF-744-FAT-4</strain>
    </source>
</reference>
<accession>A0A7X2NEL3</accession>
<proteinExistence type="inferred from homology"/>
<evidence type="ECO:0000256" key="11">
    <source>
        <dbReference type="SAM" id="Phobius"/>
    </source>
</evidence>
<comment type="caution">
    <text evidence="13">The sequence shown here is derived from an EMBL/GenBank/DDBJ whole genome shotgun (WGS) entry which is preliminary data.</text>
</comment>
<evidence type="ECO:0000313" key="14">
    <source>
        <dbReference type="Proteomes" id="UP000461754"/>
    </source>
</evidence>